<dbReference type="AlphaFoldDB" id="C5X9X5"/>
<keyword evidence="2 4" id="KW-0328">Glycosyltransferase</keyword>
<evidence type="ECO:0000256" key="4">
    <source>
        <dbReference type="RuleBase" id="RU003718"/>
    </source>
</evidence>
<organism evidence="6 7">
    <name type="scientific">Sorghum bicolor</name>
    <name type="common">Sorghum</name>
    <name type="synonym">Sorghum vulgare</name>
    <dbReference type="NCBI Taxonomy" id="4558"/>
    <lineage>
        <taxon>Eukaryota</taxon>
        <taxon>Viridiplantae</taxon>
        <taxon>Streptophyta</taxon>
        <taxon>Embryophyta</taxon>
        <taxon>Tracheophyta</taxon>
        <taxon>Spermatophyta</taxon>
        <taxon>Magnoliopsida</taxon>
        <taxon>Liliopsida</taxon>
        <taxon>Poales</taxon>
        <taxon>Poaceae</taxon>
        <taxon>PACMAD clade</taxon>
        <taxon>Panicoideae</taxon>
        <taxon>Andropogonodae</taxon>
        <taxon>Andropogoneae</taxon>
        <taxon>Sorghinae</taxon>
        <taxon>Sorghum</taxon>
    </lineage>
</organism>
<dbReference type="FunFam" id="3.40.50.2000:FF:000054">
    <property type="entry name" value="Glycosyltransferase"/>
    <property type="match status" value="1"/>
</dbReference>
<dbReference type="Gene3D" id="3.40.50.2000">
    <property type="entry name" value="Glycogen Phosphorylase B"/>
    <property type="match status" value="2"/>
</dbReference>
<dbReference type="HOGENOM" id="CLU_001724_3_0_1"/>
<evidence type="ECO:0000256" key="2">
    <source>
        <dbReference type="ARBA" id="ARBA00022676"/>
    </source>
</evidence>
<dbReference type="EMBL" id="CM000761">
    <property type="protein sequence ID" value="EER98757.1"/>
    <property type="molecule type" value="Genomic_DNA"/>
</dbReference>
<dbReference type="Gramene" id="EER98757">
    <property type="protein sequence ID" value="EER98757"/>
    <property type="gene ID" value="SORBI_3002G173900"/>
</dbReference>
<keyword evidence="3 4" id="KW-0808">Transferase</keyword>
<dbReference type="InParanoid" id="C5X9X5"/>
<name>C5X9X5_SORBI</name>
<dbReference type="EC" id="2.4.1.-" evidence="5"/>
<dbReference type="PANTHER" id="PTHR48046">
    <property type="entry name" value="UDP-GLYCOSYLTRANSFERASE 72E1"/>
    <property type="match status" value="1"/>
</dbReference>
<protein>
    <recommendedName>
        <fullName evidence="5">Glycosyltransferase</fullName>
        <ecNumber evidence="5">2.4.1.-</ecNumber>
    </recommendedName>
</protein>
<dbReference type="SUPFAM" id="SSF53756">
    <property type="entry name" value="UDP-Glycosyltransferase/glycogen phosphorylase"/>
    <property type="match status" value="1"/>
</dbReference>
<dbReference type="PROSITE" id="PS00375">
    <property type="entry name" value="UDPGT"/>
    <property type="match status" value="1"/>
</dbReference>
<evidence type="ECO:0000313" key="6">
    <source>
        <dbReference type="EMBL" id="EER98757.1"/>
    </source>
</evidence>
<dbReference type="KEGG" id="sbi:8055530"/>
<dbReference type="STRING" id="4558.C5X9X5"/>
<dbReference type="InterPro" id="IPR035595">
    <property type="entry name" value="UDP_glycos_trans_CS"/>
</dbReference>
<evidence type="ECO:0000256" key="5">
    <source>
        <dbReference type="RuleBase" id="RU362057"/>
    </source>
</evidence>
<evidence type="ECO:0000256" key="1">
    <source>
        <dbReference type="ARBA" id="ARBA00009995"/>
    </source>
</evidence>
<dbReference type="Pfam" id="PF00201">
    <property type="entry name" value="UDPGT"/>
    <property type="match status" value="1"/>
</dbReference>
<comment type="similarity">
    <text evidence="1 4">Belongs to the UDP-glycosyltransferase family.</text>
</comment>
<dbReference type="GO" id="GO:0035251">
    <property type="term" value="F:UDP-glucosyltransferase activity"/>
    <property type="evidence" value="ECO:0000318"/>
    <property type="project" value="GO_Central"/>
</dbReference>
<gene>
    <name evidence="6" type="ORF">SORBI_3002G173900</name>
</gene>
<reference evidence="6 7" key="1">
    <citation type="journal article" date="2009" name="Nature">
        <title>The Sorghum bicolor genome and the diversification of grasses.</title>
        <authorList>
            <person name="Paterson A.H."/>
            <person name="Bowers J.E."/>
            <person name="Bruggmann R."/>
            <person name="Dubchak I."/>
            <person name="Grimwood J."/>
            <person name="Gundlach H."/>
            <person name="Haberer G."/>
            <person name="Hellsten U."/>
            <person name="Mitros T."/>
            <person name="Poliakov A."/>
            <person name="Schmutz J."/>
            <person name="Spannagl M."/>
            <person name="Tang H."/>
            <person name="Wang X."/>
            <person name="Wicker T."/>
            <person name="Bharti A.K."/>
            <person name="Chapman J."/>
            <person name="Feltus F.A."/>
            <person name="Gowik U."/>
            <person name="Grigoriev I.V."/>
            <person name="Lyons E."/>
            <person name="Maher C.A."/>
            <person name="Martis M."/>
            <person name="Narechania A."/>
            <person name="Otillar R.P."/>
            <person name="Penning B.W."/>
            <person name="Salamov A.A."/>
            <person name="Wang Y."/>
            <person name="Zhang L."/>
            <person name="Carpita N.C."/>
            <person name="Freeling M."/>
            <person name="Gingle A.R."/>
            <person name="Hash C.T."/>
            <person name="Keller B."/>
            <person name="Klein P."/>
            <person name="Kresovich S."/>
            <person name="McCann M.C."/>
            <person name="Ming R."/>
            <person name="Peterson D.G."/>
            <person name="Mehboob-ur-Rahman"/>
            <person name="Ware D."/>
            <person name="Westhoff P."/>
            <person name="Mayer K.F."/>
            <person name="Messing J."/>
            <person name="Rokhsar D.S."/>
        </authorList>
    </citation>
    <scope>NUCLEOTIDE SEQUENCE [LARGE SCALE GENOMIC DNA]</scope>
    <source>
        <strain evidence="7">cv. BTx623</strain>
    </source>
</reference>
<dbReference type="CDD" id="cd03784">
    <property type="entry name" value="GT1_Gtf-like"/>
    <property type="match status" value="1"/>
</dbReference>
<sequence>MSQVHAPHVVMLTSPGVGHVAPVAELAGRLAAHHGFTSTIVTYTNLSSPTNSSALASLPPGVVSTTALPEVPIDDLPADAHIVTRILVVVQRTLPHLRALLRSLLDAPAGITVFLTDMLCPAALAVAQDLGVPRYVFYTSSLMSLSSLLDTPELARTTTCEFRDLPEPVVIPGCLPLRGADLVEPLQDRANPVYDLLVDLCLDYLRGDGFIVHTLDAMEHETLAALRDLSDKGVYPPAYAVGPFLRSYSDKSAEHHCMRWLDGQPDGSVLYVCFGSGGTLSSTQTAELAAGLEASGQRFLWVVRLPSDKDSCGSYFGPAAGDPLSYLPEGFTERTRGTGLVVPQWAPQVEILGHRAVGGFLSHCGWNSSLETVSSGVPVLAWPLFAEQRMNAVKLEHVGLALRVSARREDGVVPREEVAAVTRELMVGEKGAMARKKARQLQAEALKAAVPGGPAYQALAAVVDMWKCAHSSPAVAAGGL</sequence>
<dbReference type="OMA" id="DLPEHFQ"/>
<dbReference type="FunFam" id="3.40.50.2000:FF:000051">
    <property type="entry name" value="Glycosyltransferase"/>
    <property type="match status" value="1"/>
</dbReference>
<keyword evidence="7" id="KW-1185">Reference proteome</keyword>
<dbReference type="Proteomes" id="UP000000768">
    <property type="component" value="Chromosome 2"/>
</dbReference>
<accession>C5X9X5</accession>
<evidence type="ECO:0000256" key="3">
    <source>
        <dbReference type="ARBA" id="ARBA00022679"/>
    </source>
</evidence>
<dbReference type="InterPro" id="IPR002213">
    <property type="entry name" value="UDP_glucos_trans"/>
</dbReference>
<dbReference type="OrthoDB" id="5835829at2759"/>
<proteinExistence type="inferred from homology"/>
<dbReference type="PANTHER" id="PTHR48046:SF1">
    <property type="entry name" value="GLYCOSYLTRANSFERASE-RELATED"/>
    <property type="match status" value="1"/>
</dbReference>
<evidence type="ECO:0000313" key="7">
    <source>
        <dbReference type="Proteomes" id="UP000000768"/>
    </source>
</evidence>
<reference evidence="7" key="2">
    <citation type="journal article" date="2018" name="Plant J.">
        <title>The Sorghum bicolor reference genome: improved assembly, gene annotations, a transcriptome atlas, and signatures of genome organization.</title>
        <authorList>
            <person name="McCormick R.F."/>
            <person name="Truong S.K."/>
            <person name="Sreedasyam A."/>
            <person name="Jenkins J."/>
            <person name="Shu S."/>
            <person name="Sims D."/>
            <person name="Kennedy M."/>
            <person name="Amirebrahimi M."/>
            <person name="Weers B.D."/>
            <person name="McKinley B."/>
            <person name="Mattison A."/>
            <person name="Morishige D.T."/>
            <person name="Grimwood J."/>
            <person name="Schmutz J."/>
            <person name="Mullet J.E."/>
        </authorList>
    </citation>
    <scope>NUCLEOTIDE SEQUENCE [LARGE SCALE GENOMIC DNA]</scope>
    <source>
        <strain evidence="7">cv. BTx623</strain>
    </source>
</reference>
<dbReference type="eggNOG" id="KOG1192">
    <property type="taxonomic scope" value="Eukaryota"/>
</dbReference>